<keyword evidence="1 3" id="KW-0175">Coiled coil</keyword>
<name>A0A2K5DQ46_AOTNA</name>
<dbReference type="InterPro" id="IPR055306">
    <property type="entry name" value="NBPF"/>
</dbReference>
<dbReference type="GeneTree" id="ENSGT00420000029746"/>
<dbReference type="InterPro" id="IPR010630">
    <property type="entry name" value="Olduvai_dom"/>
</dbReference>
<feature type="domain" description="Olduvai" evidence="5">
    <location>
        <begin position="167"/>
        <end position="256"/>
    </location>
</feature>
<comment type="similarity">
    <text evidence="2">Belongs to the NBPF family.</text>
</comment>
<feature type="compositionally biased region" description="Basic and acidic residues" evidence="4">
    <location>
        <begin position="175"/>
        <end position="197"/>
    </location>
</feature>
<evidence type="ECO:0000256" key="1">
    <source>
        <dbReference type="ARBA" id="ARBA00023054"/>
    </source>
</evidence>
<dbReference type="SMART" id="SM01148">
    <property type="entry name" value="DUF1220"/>
    <property type="match status" value="1"/>
</dbReference>
<dbReference type="PANTHER" id="PTHR14199">
    <property type="entry name" value="NEUROBLASTOMA BREAKPOINT FAMILY MEMBER 6-LIKE PROTEIN"/>
    <property type="match status" value="1"/>
</dbReference>
<protein>
    <recommendedName>
        <fullName evidence="5">Olduvai domain-containing protein</fullName>
    </recommendedName>
</protein>
<evidence type="ECO:0000256" key="2">
    <source>
        <dbReference type="ARBA" id="ARBA00038417"/>
    </source>
</evidence>
<feature type="compositionally biased region" description="Polar residues" evidence="4">
    <location>
        <begin position="208"/>
        <end position="221"/>
    </location>
</feature>
<feature type="compositionally biased region" description="Acidic residues" evidence="4">
    <location>
        <begin position="162"/>
        <end position="174"/>
    </location>
</feature>
<dbReference type="Ensembl" id="ENSANAT00000041008.1">
    <property type="protein sequence ID" value="ENSANAP00000023105.1"/>
    <property type="gene ID" value="ENSANAG00000029304.1"/>
</dbReference>
<evidence type="ECO:0000259" key="5">
    <source>
        <dbReference type="PROSITE" id="PS51316"/>
    </source>
</evidence>
<evidence type="ECO:0000256" key="4">
    <source>
        <dbReference type="SAM" id="MobiDB-lite"/>
    </source>
</evidence>
<accession>A0A2K5DQ46</accession>
<sequence>MMASAGHLSRERAEMNILEINQELRSQLAESQQQFQDLKEKFLVSQATASSLAKQLKKCDGEVYRDIIDSLLMDEVQFTEKKLRQAEELRQYKALVHSQAKELTQLREKLREARDASRSLDQHFKALLTPDDPDKSQGQDLREQLAKGHRLAEHLVNKLSPEDDEEEDEDDTDEEVKKVQESAAPREVHKDEEKEVPQDSLEECAVPCSNSDGPSDSNQPHRSAKVIFEEDKVDSALTVDSESSQDQWEDALNILPGNQNDREEEEGNTPVPP</sequence>
<evidence type="ECO:0000313" key="6">
    <source>
        <dbReference type="Ensembl" id="ENSANAP00000023105.1"/>
    </source>
</evidence>
<dbReference type="Pfam" id="PF06758">
    <property type="entry name" value="Olduvai"/>
    <property type="match status" value="1"/>
</dbReference>
<dbReference type="Proteomes" id="UP000233020">
    <property type="component" value="Unplaced"/>
</dbReference>
<feature type="coiled-coil region" evidence="3">
    <location>
        <begin position="89"/>
        <end position="123"/>
    </location>
</feature>
<feature type="coiled-coil region" evidence="3">
    <location>
        <begin position="10"/>
        <end position="41"/>
    </location>
</feature>
<dbReference type="PANTHER" id="PTHR14199:SF29">
    <property type="entry name" value="NEUROBLASTOMA BREAKPOINT FAMILY MEMBER 4-RELATED"/>
    <property type="match status" value="1"/>
</dbReference>
<evidence type="ECO:0000256" key="3">
    <source>
        <dbReference type="SAM" id="Coils"/>
    </source>
</evidence>
<feature type="region of interest" description="Disordered" evidence="4">
    <location>
        <begin position="153"/>
        <end position="249"/>
    </location>
</feature>
<dbReference type="STRING" id="37293.ENSANAP00000023105"/>
<evidence type="ECO:0000313" key="7">
    <source>
        <dbReference type="Proteomes" id="UP000233020"/>
    </source>
</evidence>
<dbReference type="AlphaFoldDB" id="A0A2K5DQ46"/>
<dbReference type="OMA" id="KVGPRGH"/>
<dbReference type="PROSITE" id="PS51316">
    <property type="entry name" value="ODV"/>
    <property type="match status" value="1"/>
</dbReference>
<proteinExistence type="inferred from homology"/>
<reference evidence="6" key="2">
    <citation type="submission" date="2025-09" db="UniProtKB">
        <authorList>
            <consortium name="Ensembl"/>
        </authorList>
    </citation>
    <scope>IDENTIFICATION</scope>
</reference>
<feature type="region of interest" description="Disordered" evidence="4">
    <location>
        <begin position="254"/>
        <end position="273"/>
    </location>
</feature>
<reference evidence="6" key="1">
    <citation type="submission" date="2025-08" db="UniProtKB">
        <authorList>
            <consortium name="Ensembl"/>
        </authorList>
    </citation>
    <scope>IDENTIFICATION</scope>
</reference>
<keyword evidence="7" id="KW-1185">Reference proteome</keyword>
<organism evidence="6 7">
    <name type="scientific">Aotus nancymaae</name>
    <name type="common">Ma's night monkey</name>
    <dbReference type="NCBI Taxonomy" id="37293"/>
    <lineage>
        <taxon>Eukaryota</taxon>
        <taxon>Metazoa</taxon>
        <taxon>Chordata</taxon>
        <taxon>Craniata</taxon>
        <taxon>Vertebrata</taxon>
        <taxon>Euteleostomi</taxon>
        <taxon>Mammalia</taxon>
        <taxon>Eutheria</taxon>
        <taxon>Euarchontoglires</taxon>
        <taxon>Primates</taxon>
        <taxon>Haplorrhini</taxon>
        <taxon>Platyrrhini</taxon>
        <taxon>Aotidae</taxon>
        <taxon>Aotus</taxon>
    </lineage>
</organism>